<dbReference type="Proteomes" id="UP001597318">
    <property type="component" value="Unassembled WGS sequence"/>
</dbReference>
<comment type="caution">
    <text evidence="2">The sequence shown here is derived from an EMBL/GenBank/DDBJ whole genome shotgun (WGS) entry which is preliminary data.</text>
</comment>
<reference evidence="3" key="1">
    <citation type="journal article" date="2019" name="Int. J. Syst. Evol. Microbiol.">
        <title>The Global Catalogue of Microorganisms (GCM) 10K type strain sequencing project: providing services to taxonomists for standard genome sequencing and annotation.</title>
        <authorList>
            <consortium name="The Broad Institute Genomics Platform"/>
            <consortium name="The Broad Institute Genome Sequencing Center for Infectious Disease"/>
            <person name="Wu L."/>
            <person name="Ma J."/>
        </authorList>
    </citation>
    <scope>NUCLEOTIDE SEQUENCE [LARGE SCALE GENOMIC DNA]</scope>
    <source>
        <strain evidence="3">CGMCC 1.15474</strain>
    </source>
</reference>
<sequence length="87" mass="10145">MPYNKDKQQSFQAAQQGAEEAFDVYDNLVKDGADYGHQLKHLAEEVNEAYQQINNALENASETQRNRLEQYQRDLQQIVQEVNQTEQ</sequence>
<accession>A0ABW5BT11</accession>
<evidence type="ECO:0000313" key="3">
    <source>
        <dbReference type="Proteomes" id="UP001597318"/>
    </source>
</evidence>
<feature type="coiled-coil region" evidence="1">
    <location>
        <begin position="39"/>
        <end position="81"/>
    </location>
</feature>
<evidence type="ECO:0000313" key="2">
    <source>
        <dbReference type="EMBL" id="MFD2212694.1"/>
    </source>
</evidence>
<gene>
    <name evidence="2" type="ORF">ACFSKK_03100</name>
</gene>
<evidence type="ECO:0008006" key="4">
    <source>
        <dbReference type="Google" id="ProtNLM"/>
    </source>
</evidence>
<keyword evidence="3" id="KW-1185">Reference proteome</keyword>
<keyword evidence="1" id="KW-0175">Coiled coil</keyword>
<name>A0ABW5BT11_9BACI</name>
<proteinExistence type="predicted"/>
<evidence type="ECO:0000256" key="1">
    <source>
        <dbReference type="SAM" id="Coils"/>
    </source>
</evidence>
<dbReference type="EMBL" id="JBHUIK010000001">
    <property type="protein sequence ID" value="MFD2212694.1"/>
    <property type="molecule type" value="Genomic_DNA"/>
</dbReference>
<dbReference type="RefSeq" id="WP_247341929.1">
    <property type="nucleotide sequence ID" value="NZ_CP095550.1"/>
</dbReference>
<protein>
    <recommendedName>
        <fullName evidence="4">Small, acid-soluble spore protein N</fullName>
    </recommendedName>
</protein>
<organism evidence="2 3">
    <name type="scientific">Metabacillus endolithicus</name>
    <dbReference type="NCBI Taxonomy" id="1535204"/>
    <lineage>
        <taxon>Bacteria</taxon>
        <taxon>Bacillati</taxon>
        <taxon>Bacillota</taxon>
        <taxon>Bacilli</taxon>
        <taxon>Bacillales</taxon>
        <taxon>Bacillaceae</taxon>
        <taxon>Metabacillus</taxon>
    </lineage>
</organism>